<reference evidence="1 2" key="2">
    <citation type="submission" date="2020-03" db="EMBL/GenBank/DDBJ databases">
        <authorList>
            <person name="Ichikawa N."/>
            <person name="Kimura A."/>
            <person name="Kitahashi Y."/>
            <person name="Uohara A."/>
        </authorList>
    </citation>
    <scope>NUCLEOTIDE SEQUENCE [LARGE SCALE GENOMIC DNA]</scope>
    <source>
        <strain evidence="1 2">NBRC 105367</strain>
    </source>
</reference>
<reference evidence="1 2" key="1">
    <citation type="submission" date="2020-03" db="EMBL/GenBank/DDBJ databases">
        <title>Whole genome shotgun sequence of Phytohabitans suffuscus NBRC 105367.</title>
        <authorList>
            <person name="Komaki H."/>
            <person name="Tamura T."/>
        </authorList>
    </citation>
    <scope>NUCLEOTIDE SEQUENCE [LARGE SCALE GENOMIC DNA]</scope>
    <source>
        <strain evidence="1 2">NBRC 105367</strain>
    </source>
</reference>
<sequence length="93" mass="9335">MSVKGVPVASVAEVKAAIDAAMQHVQEGQEAVRAANEKLGEAQLSLAAAVEGSGHESVTSAQAALAQAATELEDCLTATLGAMEQAQQYAAAL</sequence>
<proteinExistence type="predicted"/>
<organism evidence="1 2">
    <name type="scientific">Phytohabitans suffuscus</name>
    <dbReference type="NCBI Taxonomy" id="624315"/>
    <lineage>
        <taxon>Bacteria</taxon>
        <taxon>Bacillati</taxon>
        <taxon>Actinomycetota</taxon>
        <taxon>Actinomycetes</taxon>
        <taxon>Micromonosporales</taxon>
        <taxon>Micromonosporaceae</taxon>
    </lineage>
</organism>
<protein>
    <submittedName>
        <fullName evidence="1">Uncharacterized protein</fullName>
    </submittedName>
</protein>
<dbReference type="KEGG" id="psuu:Psuf_019450"/>
<gene>
    <name evidence="1" type="ORF">Psuf_019450</name>
</gene>
<evidence type="ECO:0000313" key="2">
    <source>
        <dbReference type="Proteomes" id="UP000503011"/>
    </source>
</evidence>
<name>A0A6F8YEV4_9ACTN</name>
<dbReference type="AlphaFoldDB" id="A0A6F8YEV4"/>
<dbReference type="EMBL" id="AP022871">
    <property type="protein sequence ID" value="BCB84632.1"/>
    <property type="molecule type" value="Genomic_DNA"/>
</dbReference>
<dbReference type="Proteomes" id="UP000503011">
    <property type="component" value="Chromosome"/>
</dbReference>
<accession>A0A6F8YEV4</accession>
<keyword evidence="2" id="KW-1185">Reference proteome</keyword>
<evidence type="ECO:0000313" key="1">
    <source>
        <dbReference type="EMBL" id="BCB84632.1"/>
    </source>
</evidence>